<reference evidence="1 2" key="1">
    <citation type="submission" date="2018-03" db="EMBL/GenBank/DDBJ databases">
        <title>Genomic Encyclopedia of Archaeal and Bacterial Type Strains, Phase II (KMG-II): from individual species to whole genera.</title>
        <authorList>
            <person name="Goeker M."/>
        </authorList>
    </citation>
    <scope>NUCLEOTIDE SEQUENCE [LARGE SCALE GENOMIC DNA]</scope>
    <source>
        <strain evidence="1 2">DSM 45348</strain>
    </source>
</reference>
<sequence length="50" mass="5413">MSGIVVEVSFTPLPEDDDFVLDQLTEELAEDLRDAGEVSRPAAAARRPPS</sequence>
<dbReference type="RefSeq" id="WP_158277848.1">
    <property type="nucleotide sequence ID" value="NZ_PVZG01000016.1"/>
</dbReference>
<dbReference type="AlphaFoldDB" id="A0A2T0RP84"/>
<dbReference type="OrthoDB" id="3385036at2"/>
<comment type="caution">
    <text evidence="1">The sequence shown here is derived from an EMBL/GenBank/DDBJ whole genome shotgun (WGS) entry which is preliminary data.</text>
</comment>
<dbReference type="EMBL" id="PVZG01000016">
    <property type="protein sequence ID" value="PRY22913.1"/>
    <property type="molecule type" value="Genomic_DNA"/>
</dbReference>
<organism evidence="1 2">
    <name type="scientific">Pseudosporangium ferrugineum</name>
    <dbReference type="NCBI Taxonomy" id="439699"/>
    <lineage>
        <taxon>Bacteria</taxon>
        <taxon>Bacillati</taxon>
        <taxon>Actinomycetota</taxon>
        <taxon>Actinomycetes</taxon>
        <taxon>Micromonosporales</taxon>
        <taxon>Micromonosporaceae</taxon>
        <taxon>Pseudosporangium</taxon>
    </lineage>
</organism>
<name>A0A2T0RP84_9ACTN</name>
<gene>
    <name evidence="1" type="ORF">CLV70_116176</name>
</gene>
<evidence type="ECO:0000313" key="1">
    <source>
        <dbReference type="EMBL" id="PRY22913.1"/>
    </source>
</evidence>
<evidence type="ECO:0000313" key="2">
    <source>
        <dbReference type="Proteomes" id="UP000239209"/>
    </source>
</evidence>
<accession>A0A2T0RP84</accession>
<dbReference type="Proteomes" id="UP000239209">
    <property type="component" value="Unassembled WGS sequence"/>
</dbReference>
<keyword evidence="2" id="KW-1185">Reference proteome</keyword>
<protein>
    <submittedName>
        <fullName evidence="1">Uncharacterized protein</fullName>
    </submittedName>
</protein>
<proteinExistence type="predicted"/>